<sequence length="82" mass="8434">MFMLRLGEATIQALAEAGAPVGFAATAAMDLAYMMPIALGFSGDSSFRAPMAIAVIGGLITSTLLSLIVIPAAFTVVDDLRE</sequence>
<evidence type="ECO:0000256" key="1">
    <source>
        <dbReference type="SAM" id="Phobius"/>
    </source>
</evidence>
<gene>
    <name evidence="2" type="ORF">XTPLMG728_1787</name>
</gene>
<protein>
    <submittedName>
        <fullName evidence="2">Putative membrane protein</fullName>
    </submittedName>
</protein>
<dbReference type="InterPro" id="IPR001036">
    <property type="entry name" value="Acrflvin-R"/>
</dbReference>
<organism evidence="2 3">
    <name type="scientific">Xanthomonas graminis pv. poae</name>
    <dbReference type="NCBI Taxonomy" id="227946"/>
    <lineage>
        <taxon>Bacteria</taxon>
        <taxon>Pseudomonadati</taxon>
        <taxon>Pseudomonadota</taxon>
        <taxon>Gammaproteobacteria</taxon>
        <taxon>Lysobacterales</taxon>
        <taxon>Lysobacteraceae</taxon>
        <taxon>Xanthomonas</taxon>
        <taxon>Xanthomonas translucens group</taxon>
        <taxon>Xanthomonas graminis</taxon>
    </lineage>
</organism>
<dbReference type="SUPFAM" id="SSF82866">
    <property type="entry name" value="Multidrug efflux transporter AcrB transmembrane domain"/>
    <property type="match status" value="1"/>
</dbReference>
<dbReference type="PANTHER" id="PTHR32063">
    <property type="match status" value="1"/>
</dbReference>
<feature type="transmembrane region" description="Helical" evidence="1">
    <location>
        <begin position="53"/>
        <end position="77"/>
    </location>
</feature>
<dbReference type="Gene3D" id="1.20.1640.10">
    <property type="entry name" value="Multidrug efflux transporter AcrB transmembrane domain"/>
    <property type="match status" value="1"/>
</dbReference>
<keyword evidence="1" id="KW-1133">Transmembrane helix</keyword>
<dbReference type="EMBL" id="CXOK01000044">
    <property type="protein sequence ID" value="CTP88080.1"/>
    <property type="molecule type" value="Genomic_DNA"/>
</dbReference>
<evidence type="ECO:0000313" key="3">
    <source>
        <dbReference type="Proteomes" id="UP000041247"/>
    </source>
</evidence>
<dbReference type="Pfam" id="PF00873">
    <property type="entry name" value="ACR_tran"/>
    <property type="match status" value="1"/>
</dbReference>
<keyword evidence="1" id="KW-0472">Membrane</keyword>
<dbReference type="GO" id="GO:0005886">
    <property type="term" value="C:plasma membrane"/>
    <property type="evidence" value="ECO:0007669"/>
    <property type="project" value="TreeGrafter"/>
</dbReference>
<proteinExistence type="predicted"/>
<accession>A0A0K2ZXR7</accession>
<dbReference type="Proteomes" id="UP000041247">
    <property type="component" value="Unassembled WGS sequence"/>
</dbReference>
<dbReference type="GO" id="GO:0042910">
    <property type="term" value="F:xenobiotic transmembrane transporter activity"/>
    <property type="evidence" value="ECO:0007669"/>
    <property type="project" value="TreeGrafter"/>
</dbReference>
<evidence type="ECO:0000313" key="2">
    <source>
        <dbReference type="EMBL" id="CTP88080.1"/>
    </source>
</evidence>
<reference evidence="2 3" key="1">
    <citation type="submission" date="2015-07" db="EMBL/GenBank/DDBJ databases">
        <authorList>
            <person name="Noorani M."/>
        </authorList>
    </citation>
    <scope>NUCLEOTIDE SEQUENCE [LARGE SCALE GENOMIC DNA]</scope>
    <source>
        <strain evidence="2">LMG728</strain>
    </source>
</reference>
<feature type="transmembrane region" description="Helical" evidence="1">
    <location>
        <begin position="20"/>
        <end position="41"/>
    </location>
</feature>
<name>A0A0K2ZXR7_9XANT</name>
<dbReference type="AlphaFoldDB" id="A0A0K2ZXR7"/>
<dbReference type="PANTHER" id="PTHR32063:SF77">
    <property type="entry name" value="ACR FAMILY TRANSPORT PROTEIN"/>
    <property type="match status" value="1"/>
</dbReference>
<keyword evidence="1" id="KW-0812">Transmembrane</keyword>
<dbReference type="RefSeq" id="WP_053840826.1">
    <property type="nucleotide sequence ID" value="NZ_MADP01000094.1"/>
</dbReference>